<dbReference type="InterPro" id="IPR015797">
    <property type="entry name" value="NUDIX_hydrolase-like_dom_sf"/>
</dbReference>
<evidence type="ECO:0000256" key="2">
    <source>
        <dbReference type="ARBA" id="ARBA00018911"/>
    </source>
</evidence>
<organism evidence="7 8">
    <name type="scientific">Nicoliella lavandulae</name>
    <dbReference type="NCBI Taxonomy" id="3082954"/>
    <lineage>
        <taxon>Bacteria</taxon>
        <taxon>Bacillati</taxon>
        <taxon>Bacillota</taxon>
        <taxon>Bacilli</taxon>
        <taxon>Lactobacillales</taxon>
        <taxon>Lactobacillaceae</taxon>
        <taxon>Nicoliella</taxon>
    </lineage>
</organism>
<gene>
    <name evidence="7" type="ORF">R4146_00650</name>
</gene>
<comment type="caution">
    <text evidence="7">The sequence shown here is derived from an EMBL/GenBank/DDBJ whole genome shotgun (WGS) entry which is preliminary data.</text>
</comment>
<dbReference type="PANTHER" id="PTHR21340">
    <property type="entry name" value="DIADENOSINE 5,5-P1,P4-TETRAPHOSPHATE PYROPHOSPHOHYDROLASE MUTT"/>
    <property type="match status" value="1"/>
</dbReference>
<evidence type="ECO:0000256" key="1">
    <source>
        <dbReference type="ARBA" id="ARBA00005582"/>
    </source>
</evidence>
<dbReference type="Pfam" id="PF00293">
    <property type="entry name" value="NUDIX"/>
    <property type="match status" value="1"/>
</dbReference>
<evidence type="ECO:0000256" key="5">
    <source>
        <dbReference type="ARBA" id="ARBA00032644"/>
    </source>
</evidence>
<dbReference type="InterPro" id="IPR003565">
    <property type="entry name" value="Tetra_PHTase"/>
</dbReference>
<dbReference type="InterPro" id="IPR020084">
    <property type="entry name" value="NUDIX_hydrolase_CS"/>
</dbReference>
<accession>A0ABU8SIF6</accession>
<protein>
    <recommendedName>
        <fullName evidence="2">Bis(5'-nucleosyl)-tetraphosphatase [asymmetrical]</fullName>
    </recommendedName>
    <alternativeName>
        <fullName evidence="5">Diadenosine 5',5'''-P1,P4-tetraphosphate asymmetrical hydrolase</fullName>
    </alternativeName>
</protein>
<feature type="domain" description="Nudix hydrolase" evidence="6">
    <location>
        <begin position="2"/>
        <end position="131"/>
    </location>
</feature>
<sequence>MKTELDGGAIVYRMVDNHPEYLLLKSASADFWGFPKGHLEGNEDFEAAAIRETKEETNLDITLDTNFNYDLEYDMNNGHHKTVKFFAALVPADSIITRQVAEISNYGWFDYQQARKQLTFDNLKTLMDAANKYISER</sequence>
<dbReference type="CDD" id="cd03428">
    <property type="entry name" value="NUDIX_Ap4A_Nudt2"/>
    <property type="match status" value="1"/>
</dbReference>
<dbReference type="EMBL" id="JAWMWH010000001">
    <property type="protein sequence ID" value="MEJ6399696.1"/>
    <property type="molecule type" value="Genomic_DNA"/>
</dbReference>
<dbReference type="PROSITE" id="PS00893">
    <property type="entry name" value="NUDIX_BOX"/>
    <property type="match status" value="1"/>
</dbReference>
<dbReference type="RefSeq" id="WP_339959540.1">
    <property type="nucleotide sequence ID" value="NZ_JAWMWH010000001.1"/>
</dbReference>
<comment type="similarity">
    <text evidence="1">Belongs to the Nudix hydrolase family.</text>
</comment>
<dbReference type="SUPFAM" id="SSF55811">
    <property type="entry name" value="Nudix"/>
    <property type="match status" value="1"/>
</dbReference>
<dbReference type="InterPro" id="IPR000086">
    <property type="entry name" value="NUDIX_hydrolase_dom"/>
</dbReference>
<evidence type="ECO:0000259" key="6">
    <source>
        <dbReference type="PROSITE" id="PS51462"/>
    </source>
</evidence>
<keyword evidence="3" id="KW-0547">Nucleotide-binding</keyword>
<dbReference type="InterPro" id="IPR051325">
    <property type="entry name" value="Nudix_hydrolase_domain"/>
</dbReference>
<name>A0ABU8SIF6_9LACO</name>
<dbReference type="PROSITE" id="PS51462">
    <property type="entry name" value="NUDIX"/>
    <property type="match status" value="1"/>
</dbReference>
<evidence type="ECO:0000256" key="3">
    <source>
        <dbReference type="ARBA" id="ARBA00022741"/>
    </source>
</evidence>
<evidence type="ECO:0000313" key="8">
    <source>
        <dbReference type="Proteomes" id="UP001370590"/>
    </source>
</evidence>
<keyword evidence="4" id="KW-0378">Hydrolase</keyword>
<proteinExistence type="inferred from homology"/>
<reference evidence="7 8" key="1">
    <citation type="submission" date="2023-10" db="EMBL/GenBank/DDBJ databases">
        <title>Nicoliella lavandulae sp. nov. isolated from Lavandula angustifolia flowers.</title>
        <authorList>
            <person name="Alcantara C."/>
            <person name="Zuniga M."/>
            <person name="Landete J.M."/>
            <person name="Monedero V."/>
        </authorList>
    </citation>
    <scope>NUCLEOTIDE SEQUENCE [LARGE SCALE GENOMIC DNA]</scope>
    <source>
        <strain evidence="7 8">Es01</strain>
    </source>
</reference>
<evidence type="ECO:0000313" key="7">
    <source>
        <dbReference type="EMBL" id="MEJ6399696.1"/>
    </source>
</evidence>
<dbReference type="PANTHER" id="PTHR21340:SF0">
    <property type="entry name" value="BIS(5'-NUCLEOSYL)-TETRAPHOSPHATASE [ASYMMETRICAL]"/>
    <property type="match status" value="1"/>
</dbReference>
<keyword evidence="8" id="KW-1185">Reference proteome</keyword>
<evidence type="ECO:0000256" key="4">
    <source>
        <dbReference type="ARBA" id="ARBA00022801"/>
    </source>
</evidence>
<dbReference type="Gene3D" id="3.90.79.10">
    <property type="entry name" value="Nucleoside Triphosphate Pyrophosphohydrolase"/>
    <property type="match status" value="1"/>
</dbReference>
<dbReference type="Proteomes" id="UP001370590">
    <property type="component" value="Unassembled WGS sequence"/>
</dbReference>